<organism evidence="2 3">
    <name type="scientific">Eiseniibacteriota bacterium</name>
    <dbReference type="NCBI Taxonomy" id="2212470"/>
    <lineage>
        <taxon>Bacteria</taxon>
        <taxon>Candidatus Eiseniibacteriota</taxon>
    </lineage>
</organism>
<evidence type="ECO:0000313" key="2">
    <source>
        <dbReference type="EMBL" id="MBI3540295.1"/>
    </source>
</evidence>
<reference evidence="2" key="1">
    <citation type="submission" date="2020-07" db="EMBL/GenBank/DDBJ databases">
        <title>Huge and variable diversity of episymbiotic CPR bacteria and DPANN archaea in groundwater ecosystems.</title>
        <authorList>
            <person name="He C.Y."/>
            <person name="Keren R."/>
            <person name="Whittaker M."/>
            <person name="Farag I.F."/>
            <person name="Doudna J."/>
            <person name="Cate J.H.D."/>
            <person name="Banfield J.F."/>
        </authorList>
    </citation>
    <scope>NUCLEOTIDE SEQUENCE</scope>
    <source>
        <strain evidence="2">NC_groundwater_928_Pr1_S-0.2um_72_17</strain>
    </source>
</reference>
<dbReference type="Proteomes" id="UP000807850">
    <property type="component" value="Unassembled WGS sequence"/>
</dbReference>
<evidence type="ECO:0008006" key="4">
    <source>
        <dbReference type="Google" id="ProtNLM"/>
    </source>
</evidence>
<protein>
    <recommendedName>
        <fullName evidence="4">Porin family protein</fullName>
    </recommendedName>
</protein>
<dbReference type="AlphaFoldDB" id="A0A9D6LB28"/>
<feature type="chain" id="PRO_5038804082" description="Porin family protein" evidence="1">
    <location>
        <begin position="24"/>
        <end position="185"/>
    </location>
</feature>
<sequence>MRCLTRMLPAALLCAALAPAAHAAPPDASLTGIEAMTSTVMQEGQSSFSGVALRMRVQSPRFVEGIEFMPTVEYWRNANSIQPFGIKTVRKDATLAADVRYAFRSTGIRPYVGAGYGLHFLASSVDAPSLGLNNASHALVKGGLEALGGASFVVTGRFENFIELKYQHVPDYRQLKLNWGLTYKL</sequence>
<name>A0A9D6LB28_UNCEI</name>
<comment type="caution">
    <text evidence="2">The sequence shown here is derived from an EMBL/GenBank/DDBJ whole genome shotgun (WGS) entry which is preliminary data.</text>
</comment>
<feature type="signal peptide" evidence="1">
    <location>
        <begin position="1"/>
        <end position="23"/>
    </location>
</feature>
<dbReference type="InterPro" id="IPR011250">
    <property type="entry name" value="OMP/PagP_B-barrel"/>
</dbReference>
<dbReference type="SUPFAM" id="SSF56925">
    <property type="entry name" value="OMPA-like"/>
    <property type="match status" value="1"/>
</dbReference>
<dbReference type="EMBL" id="JACQAY010000279">
    <property type="protein sequence ID" value="MBI3540295.1"/>
    <property type="molecule type" value="Genomic_DNA"/>
</dbReference>
<keyword evidence="1" id="KW-0732">Signal</keyword>
<dbReference type="Gene3D" id="2.40.160.20">
    <property type="match status" value="1"/>
</dbReference>
<accession>A0A9D6LB28</accession>
<proteinExistence type="predicted"/>
<evidence type="ECO:0000313" key="3">
    <source>
        <dbReference type="Proteomes" id="UP000807850"/>
    </source>
</evidence>
<evidence type="ECO:0000256" key="1">
    <source>
        <dbReference type="SAM" id="SignalP"/>
    </source>
</evidence>
<gene>
    <name evidence="2" type="ORF">HY076_08490</name>
</gene>